<feature type="domain" description="CBS" evidence="2">
    <location>
        <begin position="38"/>
        <end position="99"/>
    </location>
</feature>
<evidence type="ECO:0000256" key="1">
    <source>
        <dbReference type="PROSITE-ProRule" id="PRU00703"/>
    </source>
</evidence>
<dbReference type="Pfam" id="PF00571">
    <property type="entry name" value="CBS"/>
    <property type="match status" value="1"/>
</dbReference>
<dbReference type="InterPro" id="IPR000644">
    <property type="entry name" value="CBS_dom"/>
</dbReference>
<accession>A0ABT5J2N1</accession>
<comment type="caution">
    <text evidence="3">The sequence shown here is derived from an EMBL/GenBank/DDBJ whole genome shotgun (WGS) entry which is preliminary data.</text>
</comment>
<keyword evidence="1" id="KW-0129">CBS domain</keyword>
<name>A0ABT5J2N1_9NEIS</name>
<dbReference type="RefSeq" id="WP_017510379.1">
    <property type="nucleotide sequence ID" value="NZ_JAQQLF010000032.1"/>
</dbReference>
<dbReference type="EMBL" id="JAQQLF010000032">
    <property type="protein sequence ID" value="MDC7719114.1"/>
    <property type="molecule type" value="Genomic_DNA"/>
</dbReference>
<organism evidence="3 4">
    <name type="scientific">Vogesella aquatica</name>
    <dbReference type="NCBI Taxonomy" id="2984206"/>
    <lineage>
        <taxon>Bacteria</taxon>
        <taxon>Pseudomonadati</taxon>
        <taxon>Pseudomonadota</taxon>
        <taxon>Betaproteobacteria</taxon>
        <taxon>Neisseriales</taxon>
        <taxon>Chromobacteriaceae</taxon>
        <taxon>Vogesella</taxon>
    </lineage>
</organism>
<sequence>MEYHALQTLSLPAQTDLIHVEQRPQRQVTLKSPATEVMTDLRVIDPISINEDALLDDAHARMVSHGIRLLFVTDADGSFAGLLTATDVLGERPLKQIHEHGKRHKEIVVGDVMTPRKQLEALNLADISRSTVGHVVATMKDLGRQHSLVVERNESSGHYEVCGLFSTSTIARRLGTSLNFVRVPKAFSEIEHALMHEE</sequence>
<evidence type="ECO:0000259" key="2">
    <source>
        <dbReference type="PROSITE" id="PS51371"/>
    </source>
</evidence>
<dbReference type="Gene3D" id="3.10.580.10">
    <property type="entry name" value="CBS-domain"/>
    <property type="match status" value="1"/>
</dbReference>
<dbReference type="PROSITE" id="PS51371">
    <property type="entry name" value="CBS"/>
    <property type="match status" value="1"/>
</dbReference>
<proteinExistence type="predicted"/>
<evidence type="ECO:0000313" key="4">
    <source>
        <dbReference type="Proteomes" id="UP001219956"/>
    </source>
</evidence>
<reference evidence="3 4" key="1">
    <citation type="submission" date="2023-01" db="EMBL/GenBank/DDBJ databases">
        <title>Novel species of the genus Vogesella isolated from rivers.</title>
        <authorList>
            <person name="Lu H."/>
        </authorList>
    </citation>
    <scope>NUCLEOTIDE SEQUENCE [LARGE SCALE GENOMIC DNA]</scope>
    <source>
        <strain evidence="3 4">DC21W</strain>
    </source>
</reference>
<dbReference type="SUPFAM" id="SSF54631">
    <property type="entry name" value="CBS-domain pair"/>
    <property type="match status" value="1"/>
</dbReference>
<gene>
    <name evidence="3" type="ORF">PQU95_18080</name>
</gene>
<dbReference type="InterPro" id="IPR046342">
    <property type="entry name" value="CBS_dom_sf"/>
</dbReference>
<evidence type="ECO:0000313" key="3">
    <source>
        <dbReference type="EMBL" id="MDC7719114.1"/>
    </source>
</evidence>
<keyword evidence="4" id="KW-1185">Reference proteome</keyword>
<dbReference type="SMART" id="SM00116">
    <property type="entry name" value="CBS"/>
    <property type="match status" value="1"/>
</dbReference>
<dbReference type="Proteomes" id="UP001219956">
    <property type="component" value="Unassembled WGS sequence"/>
</dbReference>
<protein>
    <submittedName>
        <fullName evidence="3">CBS domain-containing protein</fullName>
    </submittedName>
</protein>